<evidence type="ECO:0000313" key="1">
    <source>
        <dbReference type="EMBL" id="KZT69280.1"/>
    </source>
</evidence>
<proteinExistence type="predicted"/>
<dbReference type="EMBL" id="KV429059">
    <property type="protein sequence ID" value="KZT69280.1"/>
    <property type="molecule type" value="Genomic_DNA"/>
</dbReference>
<protein>
    <submittedName>
        <fullName evidence="1">Uncharacterized protein</fullName>
    </submittedName>
</protein>
<sequence>MAARGAGGAKHERTWSVLGTSERHADASYIYIPAWRCSMDGPPEWWRPAVAVSKRERGEWNGWRVHVHRSTIARMADTVSLSGRRRVIMNATSEDYLCLALPHASRGELRAPMCPDQTDTLFRKAACVLRISTDGARRRTTLVARSSISCASLGGHGPIRPMWYPHCVRLNHPGNCFRASC</sequence>
<evidence type="ECO:0000313" key="2">
    <source>
        <dbReference type="Proteomes" id="UP000076727"/>
    </source>
</evidence>
<dbReference type="Proteomes" id="UP000076727">
    <property type="component" value="Unassembled WGS sequence"/>
</dbReference>
<dbReference type="AlphaFoldDB" id="A0A165QCN1"/>
<gene>
    <name evidence="1" type="ORF">DAEQUDRAFT_271228</name>
</gene>
<accession>A0A165QCN1</accession>
<name>A0A165QCN1_9APHY</name>
<keyword evidence="2" id="KW-1185">Reference proteome</keyword>
<organism evidence="1 2">
    <name type="scientific">Daedalea quercina L-15889</name>
    <dbReference type="NCBI Taxonomy" id="1314783"/>
    <lineage>
        <taxon>Eukaryota</taxon>
        <taxon>Fungi</taxon>
        <taxon>Dikarya</taxon>
        <taxon>Basidiomycota</taxon>
        <taxon>Agaricomycotina</taxon>
        <taxon>Agaricomycetes</taxon>
        <taxon>Polyporales</taxon>
        <taxon>Fomitopsis</taxon>
    </lineage>
</organism>
<reference evidence="1 2" key="1">
    <citation type="journal article" date="2016" name="Mol. Biol. Evol.">
        <title>Comparative Genomics of Early-Diverging Mushroom-Forming Fungi Provides Insights into the Origins of Lignocellulose Decay Capabilities.</title>
        <authorList>
            <person name="Nagy L.G."/>
            <person name="Riley R."/>
            <person name="Tritt A."/>
            <person name="Adam C."/>
            <person name="Daum C."/>
            <person name="Floudas D."/>
            <person name="Sun H."/>
            <person name="Yadav J.S."/>
            <person name="Pangilinan J."/>
            <person name="Larsson K.H."/>
            <person name="Matsuura K."/>
            <person name="Barry K."/>
            <person name="Labutti K."/>
            <person name="Kuo R."/>
            <person name="Ohm R.A."/>
            <person name="Bhattacharya S.S."/>
            <person name="Shirouzu T."/>
            <person name="Yoshinaga Y."/>
            <person name="Martin F.M."/>
            <person name="Grigoriev I.V."/>
            <person name="Hibbett D.S."/>
        </authorList>
    </citation>
    <scope>NUCLEOTIDE SEQUENCE [LARGE SCALE GENOMIC DNA]</scope>
    <source>
        <strain evidence="1 2">L-15889</strain>
    </source>
</reference>